<dbReference type="InterPro" id="IPR036567">
    <property type="entry name" value="RHF-like"/>
</dbReference>
<dbReference type="CDD" id="cd00552">
    <property type="entry name" value="RaiA"/>
    <property type="match status" value="1"/>
</dbReference>
<proteinExistence type="predicted"/>
<dbReference type="NCBIfam" id="TIGR00741">
    <property type="entry name" value="yfiA"/>
    <property type="match status" value="1"/>
</dbReference>
<dbReference type="GO" id="GO:0045900">
    <property type="term" value="P:negative regulation of translational elongation"/>
    <property type="evidence" value="ECO:0007669"/>
    <property type="project" value="TreeGrafter"/>
</dbReference>
<keyword evidence="1" id="KW-0810">Translation regulation</keyword>
<dbReference type="GO" id="GO:0022627">
    <property type="term" value="C:cytosolic small ribosomal subunit"/>
    <property type="evidence" value="ECO:0007669"/>
    <property type="project" value="TreeGrafter"/>
</dbReference>
<dbReference type="Pfam" id="PF02482">
    <property type="entry name" value="Ribosomal_S30AE"/>
    <property type="match status" value="1"/>
</dbReference>
<evidence type="ECO:0000313" key="3">
    <source>
        <dbReference type="Proteomes" id="UP000229112"/>
    </source>
</evidence>
<gene>
    <name evidence="2" type="primary">raiA</name>
    <name evidence="2" type="ORF">COU06_02000</name>
</gene>
<protein>
    <submittedName>
        <fullName evidence="2">Ribosomal subunit interface protein</fullName>
    </submittedName>
</protein>
<dbReference type="GO" id="GO:0043024">
    <property type="term" value="F:ribosomal small subunit binding"/>
    <property type="evidence" value="ECO:0007669"/>
    <property type="project" value="TreeGrafter"/>
</dbReference>
<dbReference type="Proteomes" id="UP000229112">
    <property type="component" value="Unassembled WGS sequence"/>
</dbReference>
<dbReference type="PANTHER" id="PTHR33231">
    <property type="entry name" value="30S RIBOSOMAL PROTEIN"/>
    <property type="match status" value="1"/>
</dbReference>
<sequence length="104" mass="11981">MKINIKTKNFDLTPIIKEYVEEKIGSLSKLVEKYGDVIVDVEASKPSMHHNKGDKVFYAEANLDLPNKLLRAENSDFDIYVAINGVKDKLRQEILKYKDQQSDH</sequence>
<evidence type="ECO:0000313" key="2">
    <source>
        <dbReference type="EMBL" id="PIT93059.1"/>
    </source>
</evidence>
<dbReference type="EMBL" id="PFAY01000015">
    <property type="protein sequence ID" value="PIT93059.1"/>
    <property type="molecule type" value="Genomic_DNA"/>
</dbReference>
<evidence type="ECO:0000256" key="1">
    <source>
        <dbReference type="ARBA" id="ARBA00022845"/>
    </source>
</evidence>
<name>A0A2M6WJW5_9BACT</name>
<dbReference type="InterPro" id="IPR003489">
    <property type="entry name" value="RHF/RaiA"/>
</dbReference>
<reference evidence="3" key="1">
    <citation type="submission" date="2017-09" db="EMBL/GenBank/DDBJ databases">
        <title>Depth-based differentiation of microbial function through sediment-hosted aquifers and enrichment of novel symbionts in the deep terrestrial subsurface.</title>
        <authorList>
            <person name="Probst A.J."/>
            <person name="Ladd B."/>
            <person name="Jarett J.K."/>
            <person name="Geller-Mcgrath D.E."/>
            <person name="Sieber C.M.K."/>
            <person name="Emerson J.B."/>
            <person name="Anantharaman K."/>
            <person name="Thomas B.C."/>
            <person name="Malmstrom R."/>
            <person name="Stieglmeier M."/>
            <person name="Klingl A."/>
            <person name="Woyke T."/>
            <person name="Ryan C.M."/>
            <person name="Banfield J.F."/>
        </authorList>
    </citation>
    <scope>NUCLEOTIDE SEQUENCE [LARGE SCALE GENOMIC DNA]</scope>
</reference>
<dbReference type="PANTHER" id="PTHR33231:SF1">
    <property type="entry name" value="30S RIBOSOMAL PROTEIN"/>
    <property type="match status" value="1"/>
</dbReference>
<organism evidence="2 3">
    <name type="scientific">Candidatus Harrisonbacteria bacterium CG10_big_fil_rev_8_21_14_0_10_38_8</name>
    <dbReference type="NCBI Taxonomy" id="1974582"/>
    <lineage>
        <taxon>Bacteria</taxon>
        <taxon>Candidatus Harrisoniibacteriota</taxon>
    </lineage>
</organism>
<dbReference type="InterPro" id="IPR050574">
    <property type="entry name" value="HPF/YfiA_ribosome-assoc"/>
</dbReference>
<dbReference type="AlphaFoldDB" id="A0A2M6WJW5"/>
<dbReference type="SUPFAM" id="SSF69754">
    <property type="entry name" value="Ribosome binding protein Y (YfiA homologue)"/>
    <property type="match status" value="1"/>
</dbReference>
<comment type="caution">
    <text evidence="2">The sequence shown here is derived from an EMBL/GenBank/DDBJ whole genome shotgun (WGS) entry which is preliminary data.</text>
</comment>
<dbReference type="Gene3D" id="3.30.160.100">
    <property type="entry name" value="Ribosome hibernation promotion factor-like"/>
    <property type="match status" value="1"/>
</dbReference>
<accession>A0A2M6WJW5</accession>